<dbReference type="InterPro" id="IPR036291">
    <property type="entry name" value="NAD(P)-bd_dom_sf"/>
</dbReference>
<dbReference type="Pfam" id="PF08546">
    <property type="entry name" value="ApbA_C"/>
    <property type="match status" value="1"/>
</dbReference>
<dbReference type="HOGENOM" id="CLU_031468_2_0_1"/>
<comment type="function">
    <text evidence="4">Catalyzes the NADPH-dependent reduction of ketopantoate into pantoic acid.</text>
</comment>
<evidence type="ECO:0000256" key="2">
    <source>
        <dbReference type="ARBA" id="ARBA00022857"/>
    </source>
</evidence>
<evidence type="ECO:0000259" key="5">
    <source>
        <dbReference type="Pfam" id="PF02558"/>
    </source>
</evidence>
<organism evidence="7 8">
    <name type="scientific">Baudoinia panamericana (strain UAMH 10762)</name>
    <name type="common">Angels' share fungus</name>
    <name type="synonym">Baudoinia compniacensis (strain UAMH 10762)</name>
    <dbReference type="NCBI Taxonomy" id="717646"/>
    <lineage>
        <taxon>Eukaryota</taxon>
        <taxon>Fungi</taxon>
        <taxon>Dikarya</taxon>
        <taxon>Ascomycota</taxon>
        <taxon>Pezizomycotina</taxon>
        <taxon>Dothideomycetes</taxon>
        <taxon>Dothideomycetidae</taxon>
        <taxon>Mycosphaerellales</taxon>
        <taxon>Teratosphaeriaceae</taxon>
        <taxon>Baudoinia</taxon>
    </lineage>
</organism>
<dbReference type="RefSeq" id="XP_007673435.1">
    <property type="nucleotide sequence ID" value="XM_007675245.1"/>
</dbReference>
<reference evidence="7 8" key="1">
    <citation type="journal article" date="2012" name="PLoS Pathog.">
        <title>Diverse lifestyles and strategies of plant pathogenesis encoded in the genomes of eighteen Dothideomycetes fungi.</title>
        <authorList>
            <person name="Ohm R.A."/>
            <person name="Feau N."/>
            <person name="Henrissat B."/>
            <person name="Schoch C.L."/>
            <person name="Horwitz B.A."/>
            <person name="Barry K.W."/>
            <person name="Condon B.J."/>
            <person name="Copeland A.C."/>
            <person name="Dhillon B."/>
            <person name="Glaser F."/>
            <person name="Hesse C.N."/>
            <person name="Kosti I."/>
            <person name="LaButti K."/>
            <person name="Lindquist E.A."/>
            <person name="Lucas S."/>
            <person name="Salamov A.A."/>
            <person name="Bradshaw R.E."/>
            <person name="Ciuffetti L."/>
            <person name="Hamelin R.C."/>
            <person name="Kema G.H.J."/>
            <person name="Lawrence C."/>
            <person name="Scott J.A."/>
            <person name="Spatafora J.W."/>
            <person name="Turgeon B.G."/>
            <person name="de Wit P.J.G.M."/>
            <person name="Zhong S."/>
            <person name="Goodwin S.B."/>
            <person name="Grigoriev I.V."/>
        </authorList>
    </citation>
    <scope>NUCLEOTIDE SEQUENCE [LARGE SCALE GENOMIC DNA]</scope>
    <source>
        <strain evidence="7 8">UAMH 10762</strain>
    </source>
</reference>
<dbReference type="AlphaFoldDB" id="M2NHT3"/>
<dbReference type="SUPFAM" id="SSF48179">
    <property type="entry name" value="6-phosphogluconate dehydrogenase C-terminal domain-like"/>
    <property type="match status" value="1"/>
</dbReference>
<dbReference type="OMA" id="ICALSMC"/>
<comment type="catalytic activity">
    <reaction evidence="4">
        <text>(R)-pantoate + NADP(+) = 2-dehydropantoate + NADPH + H(+)</text>
        <dbReference type="Rhea" id="RHEA:16233"/>
        <dbReference type="ChEBI" id="CHEBI:11561"/>
        <dbReference type="ChEBI" id="CHEBI:15378"/>
        <dbReference type="ChEBI" id="CHEBI:15980"/>
        <dbReference type="ChEBI" id="CHEBI:57783"/>
        <dbReference type="ChEBI" id="CHEBI:58349"/>
        <dbReference type="EC" id="1.1.1.169"/>
    </reaction>
</comment>
<proteinExistence type="inferred from homology"/>
<gene>
    <name evidence="7" type="ORF">BAUCODRAFT_21996</name>
</gene>
<dbReference type="Gene3D" id="3.40.50.720">
    <property type="entry name" value="NAD(P)-binding Rossmann-like Domain"/>
    <property type="match status" value="1"/>
</dbReference>
<dbReference type="KEGG" id="bcom:BAUCODRAFT_21996"/>
<evidence type="ECO:0000313" key="8">
    <source>
        <dbReference type="Proteomes" id="UP000011761"/>
    </source>
</evidence>
<sequence>MAPNVLLHGVGAIGAIYLHLLLKAGCRVTAVCRSNYDAVKANGFTIDSVLYNTKDVHVKATDVVRSPSEAAAHGPFDFLVVTTKALPDAKTAAAIAPAVTDGKTCIVLIQNGVGIEDEYVARFPGNPLLSCAVYLPSTQISPGRIQMGNQELLEFGTFPDTAYDDSAAVKAAADSWLEITKKGGSNCVFQPNIQVQRWKKLMLNASWNPICALTLSRDVAFYLATDVAEHVVLEVMLEIVHVAQALGFSEITPEMTEKQIGNARKRIPGPGIEPSMLVDVLNGRRMEVEAIVGHPVREAKRLGVSVPRLETLYALAKALDDAIAFRKPGQSLSGDYKRV</sequence>
<dbReference type="PANTHER" id="PTHR21708:SF30">
    <property type="entry name" value="2-DEHYDROPANTOATE 2-REDUCTASE-RELATED"/>
    <property type="match status" value="1"/>
</dbReference>
<evidence type="ECO:0000313" key="7">
    <source>
        <dbReference type="EMBL" id="EMC98615.1"/>
    </source>
</evidence>
<dbReference type="InterPro" id="IPR051402">
    <property type="entry name" value="KPR-Related"/>
</dbReference>
<comment type="similarity">
    <text evidence="1 4">Belongs to the ketopantoate reductase family.</text>
</comment>
<dbReference type="InterPro" id="IPR013328">
    <property type="entry name" value="6PGD_dom2"/>
</dbReference>
<keyword evidence="3 4" id="KW-0560">Oxidoreductase</keyword>
<evidence type="ECO:0000256" key="4">
    <source>
        <dbReference type="RuleBase" id="RU362068"/>
    </source>
</evidence>
<dbReference type="GO" id="GO:0008677">
    <property type="term" value="F:2-dehydropantoate 2-reductase activity"/>
    <property type="evidence" value="ECO:0007669"/>
    <property type="project" value="UniProtKB-EC"/>
</dbReference>
<dbReference type="GeneID" id="19109841"/>
<dbReference type="FunFam" id="1.10.1040.10:FF:000017">
    <property type="entry name" value="2-dehydropantoate 2-reductase"/>
    <property type="match status" value="1"/>
</dbReference>
<dbReference type="InterPro" id="IPR003710">
    <property type="entry name" value="ApbA"/>
</dbReference>
<name>M2NHT3_BAUPA</name>
<dbReference type="EMBL" id="KB445552">
    <property type="protein sequence ID" value="EMC98615.1"/>
    <property type="molecule type" value="Genomic_DNA"/>
</dbReference>
<dbReference type="Pfam" id="PF02558">
    <property type="entry name" value="ApbA"/>
    <property type="match status" value="1"/>
</dbReference>
<evidence type="ECO:0000256" key="1">
    <source>
        <dbReference type="ARBA" id="ARBA00007870"/>
    </source>
</evidence>
<dbReference type="Proteomes" id="UP000011761">
    <property type="component" value="Unassembled WGS sequence"/>
</dbReference>
<dbReference type="Gene3D" id="1.10.1040.10">
    <property type="entry name" value="N-(1-d-carboxylethyl)-l-norvaline Dehydrogenase, domain 2"/>
    <property type="match status" value="1"/>
</dbReference>
<accession>M2NHT3</accession>
<protein>
    <recommendedName>
        <fullName evidence="4">2-dehydropantoate 2-reductase</fullName>
        <ecNumber evidence="4">1.1.1.169</ecNumber>
    </recommendedName>
    <alternativeName>
        <fullName evidence="4">Ketopantoate reductase</fullName>
    </alternativeName>
</protein>
<keyword evidence="8" id="KW-1185">Reference proteome</keyword>
<dbReference type="GO" id="GO:0005737">
    <property type="term" value="C:cytoplasm"/>
    <property type="evidence" value="ECO:0007669"/>
    <property type="project" value="TreeGrafter"/>
</dbReference>
<dbReference type="SUPFAM" id="SSF51735">
    <property type="entry name" value="NAD(P)-binding Rossmann-fold domains"/>
    <property type="match status" value="1"/>
</dbReference>
<feature type="domain" description="Ketopantoate reductase C-terminal" evidence="6">
    <location>
        <begin position="192"/>
        <end position="319"/>
    </location>
</feature>
<dbReference type="NCBIfam" id="TIGR00745">
    <property type="entry name" value="apbA_panE"/>
    <property type="match status" value="1"/>
</dbReference>
<dbReference type="STRING" id="717646.M2NHT3"/>
<keyword evidence="2 4" id="KW-0521">NADP</keyword>
<dbReference type="OrthoDB" id="3609at2759"/>
<dbReference type="eggNOG" id="ENOG502S3CY">
    <property type="taxonomic scope" value="Eukaryota"/>
</dbReference>
<feature type="domain" description="Ketopantoate reductase N-terminal" evidence="5">
    <location>
        <begin position="6"/>
        <end position="159"/>
    </location>
</feature>
<evidence type="ECO:0000256" key="3">
    <source>
        <dbReference type="ARBA" id="ARBA00023002"/>
    </source>
</evidence>
<dbReference type="GO" id="GO:0015940">
    <property type="term" value="P:pantothenate biosynthetic process"/>
    <property type="evidence" value="ECO:0007669"/>
    <property type="project" value="InterPro"/>
</dbReference>
<dbReference type="InterPro" id="IPR008927">
    <property type="entry name" value="6-PGluconate_DH-like_C_sf"/>
</dbReference>
<evidence type="ECO:0000259" key="6">
    <source>
        <dbReference type="Pfam" id="PF08546"/>
    </source>
</evidence>
<dbReference type="EC" id="1.1.1.169" evidence="4"/>
<dbReference type="InterPro" id="IPR013332">
    <property type="entry name" value="KPR_N"/>
</dbReference>
<dbReference type="InterPro" id="IPR013752">
    <property type="entry name" value="KPA_reductase"/>
</dbReference>
<dbReference type="PANTHER" id="PTHR21708">
    <property type="entry name" value="PROBABLE 2-DEHYDROPANTOATE 2-REDUCTASE"/>
    <property type="match status" value="1"/>
</dbReference>